<dbReference type="Proteomes" id="UP000294513">
    <property type="component" value="Unassembled WGS sequence"/>
</dbReference>
<dbReference type="InterPro" id="IPR027417">
    <property type="entry name" value="P-loop_NTPase"/>
</dbReference>
<name>A0A4R4ZN24_9ACTN</name>
<dbReference type="Gene3D" id="2.30.30.940">
    <property type="match status" value="1"/>
</dbReference>
<dbReference type="EMBL" id="SMKU01000649">
    <property type="protein sequence ID" value="TDD59680.1"/>
    <property type="molecule type" value="Genomic_DNA"/>
</dbReference>
<sequence length="326" mass="32826">VGGRRVVVVSLHRLLEPQVDASAAPGAIVFGRGEQRPFELDLLLVTGASGLDVELCGVLVEACADGTHLVLCAEEGAPPPAGPGRPLDDLEASETVPVVELDAEPPADPLGTLAAAVRGGDLVAVDAPGKEVVIVPAADPGEAVHRTVQLMTDSIPRALGIPLDDVQVVAPAAGGEAGTTALNAALKARLNPGPGRFAGMDPGDRVVVAAPLPQAPAGEVGVVLGGGPRGLDVQFAGGMVTIPPADAARLRHGWAVTVAQGRGTPRPAVVAVMSAEGLSRPLVAAAFGLARRHLSVVQAAGPALARAVRETEAAGRRTRLARLVVQ</sequence>
<comment type="caution">
    <text evidence="1">The sequence shown here is derived from an EMBL/GenBank/DDBJ whole genome shotgun (WGS) entry which is preliminary data.</text>
</comment>
<gene>
    <name evidence="1" type="ORF">E1298_46490</name>
</gene>
<accession>A0A4R4ZN24</accession>
<evidence type="ECO:0000313" key="1">
    <source>
        <dbReference type="EMBL" id="TDD59680.1"/>
    </source>
</evidence>
<keyword evidence="2" id="KW-1185">Reference proteome</keyword>
<reference evidence="1 2" key="1">
    <citation type="submission" date="2019-03" db="EMBL/GenBank/DDBJ databases">
        <title>Draft genome sequences of novel Actinobacteria.</title>
        <authorList>
            <person name="Sahin N."/>
            <person name="Ay H."/>
            <person name="Saygin H."/>
        </authorList>
    </citation>
    <scope>NUCLEOTIDE SEQUENCE [LARGE SCALE GENOMIC DNA]</scope>
    <source>
        <strain evidence="1 2">H3C3</strain>
    </source>
</reference>
<feature type="non-terminal residue" evidence="1">
    <location>
        <position position="1"/>
    </location>
</feature>
<protein>
    <submittedName>
        <fullName evidence="1">Conjugal transfer protein TraA</fullName>
    </submittedName>
</protein>
<dbReference type="Gene3D" id="3.40.50.300">
    <property type="entry name" value="P-loop containing nucleotide triphosphate hydrolases"/>
    <property type="match status" value="2"/>
</dbReference>
<proteinExistence type="predicted"/>
<organism evidence="1 2">
    <name type="scientific">Actinomadura rubrisoli</name>
    <dbReference type="NCBI Taxonomy" id="2530368"/>
    <lineage>
        <taxon>Bacteria</taxon>
        <taxon>Bacillati</taxon>
        <taxon>Actinomycetota</taxon>
        <taxon>Actinomycetes</taxon>
        <taxon>Streptosporangiales</taxon>
        <taxon>Thermomonosporaceae</taxon>
        <taxon>Actinomadura</taxon>
    </lineage>
</organism>
<dbReference type="AlphaFoldDB" id="A0A4R4ZN24"/>
<evidence type="ECO:0000313" key="2">
    <source>
        <dbReference type="Proteomes" id="UP000294513"/>
    </source>
</evidence>